<accession>A0A0V8RTR6</accession>
<evidence type="ECO:0000313" key="1">
    <source>
        <dbReference type="EMBL" id="KSW11338.1"/>
    </source>
</evidence>
<dbReference type="Gene3D" id="3.40.50.450">
    <property type="match status" value="1"/>
</dbReference>
<name>A0A0V8RTR6_PYROC</name>
<keyword evidence="2" id="KW-1185">Reference proteome</keyword>
<gene>
    <name evidence="1" type="ORF">CF15_00245</name>
</gene>
<comment type="caution">
    <text evidence="1">The sequence shown here is derived from an EMBL/GenBank/DDBJ whole genome shotgun (WGS) entry which is preliminary data.</text>
</comment>
<reference evidence="1 2" key="1">
    <citation type="submission" date="2015-11" db="EMBL/GenBank/DDBJ databases">
        <title>Genome sequence of Pyrodictium occultum PL-19, a marine hyperthermophilic archaeon isolated from Volcano, Italy.</title>
        <authorList>
            <person name="Utturkar S."/>
            <person name="Huber H."/>
            <person name="Leptihn S."/>
            <person name="Brown S."/>
            <person name="Stetter K.O."/>
            <person name="Podar M."/>
        </authorList>
    </citation>
    <scope>NUCLEOTIDE SEQUENCE [LARGE SCALE GENOMIC DNA]</scope>
    <source>
        <strain evidence="1 2">PL-19</strain>
    </source>
</reference>
<sequence>MGRQVVVAAYSGEPPAGLVEAARRLVEGLAGCEPRPAVLLGGYRGLMKVVADSAVEAGLQLAFVIPGEYEEDPYPRGSLVVRTGLGPRERSSVLVRSGDALVVLGGGVGTLAEVLLACSYGVPVFYLRGYGLPSDRFAECFAEGSIDPRVGRCIEYFDSVEELLEALCRRLGLRRG</sequence>
<dbReference type="Proteomes" id="UP000053352">
    <property type="component" value="Unassembled WGS sequence"/>
</dbReference>
<evidence type="ECO:0008006" key="3">
    <source>
        <dbReference type="Google" id="ProtNLM"/>
    </source>
</evidence>
<organism evidence="1 2">
    <name type="scientific">Pyrodictium occultum</name>
    <dbReference type="NCBI Taxonomy" id="2309"/>
    <lineage>
        <taxon>Archaea</taxon>
        <taxon>Thermoproteota</taxon>
        <taxon>Thermoprotei</taxon>
        <taxon>Desulfurococcales</taxon>
        <taxon>Pyrodictiaceae</taxon>
        <taxon>Pyrodictium</taxon>
    </lineage>
</organism>
<evidence type="ECO:0000313" key="2">
    <source>
        <dbReference type="Proteomes" id="UP000053352"/>
    </source>
</evidence>
<dbReference type="Pfam" id="PF18306">
    <property type="entry name" value="LDcluster4"/>
    <property type="match status" value="1"/>
</dbReference>
<dbReference type="EMBL" id="LNTB01000001">
    <property type="protein sequence ID" value="KSW11338.1"/>
    <property type="molecule type" value="Genomic_DNA"/>
</dbReference>
<dbReference type="OrthoDB" id="9570at2157"/>
<dbReference type="STRING" id="2309.CF15_00245"/>
<protein>
    <recommendedName>
        <fullName evidence="3">LOG family protein</fullName>
    </recommendedName>
</protein>
<dbReference type="RefSeq" id="WP_058370011.1">
    <property type="nucleotide sequence ID" value="NZ_LNTB01000001.1"/>
</dbReference>
<dbReference type="SUPFAM" id="SSF102405">
    <property type="entry name" value="MCP/YpsA-like"/>
    <property type="match status" value="1"/>
</dbReference>
<proteinExistence type="predicted"/>
<dbReference type="AlphaFoldDB" id="A0A0V8RTR6"/>
<dbReference type="InterPro" id="IPR041164">
    <property type="entry name" value="LDcluster4"/>
</dbReference>